<keyword evidence="4" id="KW-0238">DNA-binding</keyword>
<proteinExistence type="predicted"/>
<dbReference type="PROSITE" id="PS00676">
    <property type="entry name" value="SIGMA54_INTERACT_2"/>
    <property type="match status" value="1"/>
</dbReference>
<dbReference type="Gene3D" id="3.30.450.40">
    <property type="match status" value="1"/>
</dbReference>
<dbReference type="Pfam" id="PF25601">
    <property type="entry name" value="AAA_lid_14"/>
    <property type="match status" value="1"/>
</dbReference>
<dbReference type="InterPro" id="IPR025662">
    <property type="entry name" value="Sigma_54_int_dom_ATP-bd_1"/>
</dbReference>
<gene>
    <name evidence="7" type="ORF">J3U88_24835</name>
</gene>
<dbReference type="SUPFAM" id="SSF55781">
    <property type="entry name" value="GAF domain-like"/>
    <property type="match status" value="1"/>
</dbReference>
<comment type="caution">
    <text evidence="7">The sequence shown here is derived from an EMBL/GenBank/DDBJ whole genome shotgun (WGS) entry which is preliminary data.</text>
</comment>
<evidence type="ECO:0000259" key="6">
    <source>
        <dbReference type="PROSITE" id="PS50045"/>
    </source>
</evidence>
<sequence length="525" mass="57862">MTHTEDLTKDLQRMMHLAADEDHDLEPFLNFGLEWILRLAPVDLVTVLLLESEHLVVRAAKGSLADDRVRRHAVALSKFPSIQEALNACGPRVFEEHDHADGEGDLFDGVLDLPHGHACMVIPLCHGVQPQGILAFDRAQCGTYDKHTVQLLEIFAQILAMALYQAEQSQLLRTLVQQARERERLLVEDAGGDDWLTPKASKSAAMRMLAHRIEQVAATPTPVLIRGETGTGKEGVAALIHAAGERRRQPLIKINCAAIPENLLESEMFGVVRGAFTGAVKDRPGRFRMANGGTLFLDEIGEMPLSLQAKLLRVLQEGTFEPVGGDRTIKVDVRVVAATNVDLLKAIEAKTFREDLYYRLNVFPIELPPLRERLDDLPSLCETLLRRLSKRLGKGRLYLADDVLAQLVRYPWPGNIRELGNVLERAVILAQGQVITCKDLDLSARTAGLTKSPSPAVAVAPAPDYIGGAMTLDEVQRRHIIAILEQVDGKIYGGGGAAELLAMKPSTLQSRMKKLGIERRVQFSS</sequence>
<evidence type="ECO:0000256" key="5">
    <source>
        <dbReference type="ARBA" id="ARBA00023163"/>
    </source>
</evidence>
<evidence type="ECO:0000313" key="7">
    <source>
        <dbReference type="EMBL" id="MBO1321728.1"/>
    </source>
</evidence>
<keyword evidence="3" id="KW-0805">Transcription regulation</keyword>
<feature type="domain" description="Sigma-54 factor interaction" evidence="6">
    <location>
        <begin position="199"/>
        <end position="428"/>
    </location>
</feature>
<dbReference type="InterPro" id="IPR003593">
    <property type="entry name" value="AAA+_ATPase"/>
</dbReference>
<dbReference type="InterPro" id="IPR003018">
    <property type="entry name" value="GAF"/>
</dbReference>
<dbReference type="SMART" id="SM00382">
    <property type="entry name" value="AAA"/>
    <property type="match status" value="1"/>
</dbReference>
<dbReference type="InterPro" id="IPR009057">
    <property type="entry name" value="Homeodomain-like_sf"/>
</dbReference>
<dbReference type="InterPro" id="IPR027417">
    <property type="entry name" value="P-loop_NTPase"/>
</dbReference>
<dbReference type="InterPro" id="IPR025944">
    <property type="entry name" value="Sigma_54_int_dom_CS"/>
</dbReference>
<evidence type="ECO:0000256" key="2">
    <source>
        <dbReference type="ARBA" id="ARBA00022840"/>
    </source>
</evidence>
<keyword evidence="8" id="KW-1185">Reference proteome</keyword>
<dbReference type="RefSeq" id="WP_207861701.1">
    <property type="nucleotide sequence ID" value="NZ_JAFREP010000027.1"/>
</dbReference>
<dbReference type="Gene3D" id="1.10.8.60">
    <property type="match status" value="1"/>
</dbReference>
<dbReference type="InterPro" id="IPR058031">
    <property type="entry name" value="AAA_lid_NorR"/>
</dbReference>
<evidence type="ECO:0000256" key="1">
    <source>
        <dbReference type="ARBA" id="ARBA00022741"/>
    </source>
</evidence>
<accession>A0A8J7QNK7</accession>
<evidence type="ECO:0000313" key="8">
    <source>
        <dbReference type="Proteomes" id="UP000664417"/>
    </source>
</evidence>
<dbReference type="CDD" id="cd00009">
    <property type="entry name" value="AAA"/>
    <property type="match status" value="1"/>
</dbReference>
<organism evidence="7 8">
    <name type="scientific">Acanthopleuribacter pedis</name>
    <dbReference type="NCBI Taxonomy" id="442870"/>
    <lineage>
        <taxon>Bacteria</taxon>
        <taxon>Pseudomonadati</taxon>
        <taxon>Acidobacteriota</taxon>
        <taxon>Holophagae</taxon>
        <taxon>Acanthopleuribacterales</taxon>
        <taxon>Acanthopleuribacteraceae</taxon>
        <taxon>Acanthopleuribacter</taxon>
    </lineage>
</organism>
<dbReference type="Gene3D" id="1.10.10.60">
    <property type="entry name" value="Homeodomain-like"/>
    <property type="match status" value="1"/>
</dbReference>
<keyword evidence="2" id="KW-0067">ATP-binding</keyword>
<dbReference type="SMART" id="SM00065">
    <property type="entry name" value="GAF"/>
    <property type="match status" value="1"/>
</dbReference>
<protein>
    <submittedName>
        <fullName evidence="7">Sigma 54-interacting transcriptional regulator</fullName>
    </submittedName>
</protein>
<dbReference type="GO" id="GO:0003677">
    <property type="term" value="F:DNA binding"/>
    <property type="evidence" value="ECO:0007669"/>
    <property type="project" value="UniProtKB-KW"/>
</dbReference>
<evidence type="ECO:0000256" key="3">
    <source>
        <dbReference type="ARBA" id="ARBA00023015"/>
    </source>
</evidence>
<dbReference type="SUPFAM" id="SSF52540">
    <property type="entry name" value="P-loop containing nucleoside triphosphate hydrolases"/>
    <property type="match status" value="1"/>
</dbReference>
<dbReference type="Proteomes" id="UP000664417">
    <property type="component" value="Unassembled WGS sequence"/>
</dbReference>
<dbReference type="Gene3D" id="3.40.50.300">
    <property type="entry name" value="P-loop containing nucleotide triphosphate hydrolases"/>
    <property type="match status" value="1"/>
</dbReference>
<dbReference type="InterPro" id="IPR029016">
    <property type="entry name" value="GAF-like_dom_sf"/>
</dbReference>
<name>A0A8J7QNK7_9BACT</name>
<dbReference type="PROSITE" id="PS00688">
    <property type="entry name" value="SIGMA54_INTERACT_3"/>
    <property type="match status" value="1"/>
</dbReference>
<reference evidence="7" key="1">
    <citation type="submission" date="2021-03" db="EMBL/GenBank/DDBJ databases">
        <authorList>
            <person name="Wang G."/>
        </authorList>
    </citation>
    <scope>NUCLEOTIDE SEQUENCE</scope>
    <source>
        <strain evidence="7">KCTC 12899</strain>
    </source>
</reference>
<dbReference type="FunFam" id="3.40.50.300:FF:000006">
    <property type="entry name" value="DNA-binding transcriptional regulator NtrC"/>
    <property type="match status" value="1"/>
</dbReference>
<evidence type="ECO:0000256" key="4">
    <source>
        <dbReference type="ARBA" id="ARBA00023125"/>
    </source>
</evidence>
<dbReference type="PANTHER" id="PTHR32071:SF57">
    <property type="entry name" value="C4-DICARBOXYLATE TRANSPORT TRANSCRIPTIONAL REGULATORY PROTEIN DCTD"/>
    <property type="match status" value="1"/>
</dbReference>
<dbReference type="AlphaFoldDB" id="A0A8J7QNK7"/>
<dbReference type="PANTHER" id="PTHR32071">
    <property type="entry name" value="TRANSCRIPTIONAL REGULATORY PROTEIN"/>
    <property type="match status" value="1"/>
</dbReference>
<dbReference type="PROSITE" id="PS50045">
    <property type="entry name" value="SIGMA54_INTERACT_4"/>
    <property type="match status" value="1"/>
</dbReference>
<keyword evidence="1" id="KW-0547">Nucleotide-binding</keyword>
<keyword evidence="5" id="KW-0804">Transcription</keyword>
<dbReference type="InterPro" id="IPR002078">
    <property type="entry name" value="Sigma_54_int"/>
</dbReference>
<dbReference type="Pfam" id="PF13492">
    <property type="entry name" value="GAF_3"/>
    <property type="match status" value="1"/>
</dbReference>
<dbReference type="GO" id="GO:0005524">
    <property type="term" value="F:ATP binding"/>
    <property type="evidence" value="ECO:0007669"/>
    <property type="project" value="UniProtKB-KW"/>
</dbReference>
<dbReference type="GO" id="GO:0006355">
    <property type="term" value="P:regulation of DNA-templated transcription"/>
    <property type="evidence" value="ECO:0007669"/>
    <property type="project" value="InterPro"/>
</dbReference>
<dbReference type="SUPFAM" id="SSF46689">
    <property type="entry name" value="Homeodomain-like"/>
    <property type="match status" value="1"/>
</dbReference>
<dbReference type="EMBL" id="JAFREP010000027">
    <property type="protein sequence ID" value="MBO1321728.1"/>
    <property type="molecule type" value="Genomic_DNA"/>
</dbReference>
<dbReference type="PROSITE" id="PS00675">
    <property type="entry name" value="SIGMA54_INTERACT_1"/>
    <property type="match status" value="1"/>
</dbReference>
<dbReference type="InterPro" id="IPR025943">
    <property type="entry name" value="Sigma_54_int_dom_ATP-bd_2"/>
</dbReference>
<dbReference type="Pfam" id="PF00158">
    <property type="entry name" value="Sigma54_activat"/>
    <property type="match status" value="1"/>
</dbReference>